<dbReference type="EMBL" id="JALJOS010000003">
    <property type="protein sequence ID" value="KAK9841264.1"/>
    <property type="molecule type" value="Genomic_DNA"/>
</dbReference>
<evidence type="ECO:0000256" key="1">
    <source>
        <dbReference type="ARBA" id="ARBA00004123"/>
    </source>
</evidence>
<evidence type="ECO:0000313" key="7">
    <source>
        <dbReference type="EMBL" id="KAK9841264.1"/>
    </source>
</evidence>
<feature type="region of interest" description="Disordered" evidence="6">
    <location>
        <begin position="211"/>
        <end position="231"/>
    </location>
</feature>
<keyword evidence="5" id="KW-0539">Nucleus</keyword>
<evidence type="ECO:0000256" key="6">
    <source>
        <dbReference type="SAM" id="MobiDB-lite"/>
    </source>
</evidence>
<dbReference type="Gene3D" id="1.20.58.190">
    <property type="entry name" value="Translin, domain 1"/>
    <property type="match status" value="1"/>
</dbReference>
<keyword evidence="8" id="KW-1185">Reference proteome</keyword>
<name>A0AAW1S5Q9_9CHLO</name>
<dbReference type="Gene3D" id="1.20.58.200">
    <property type="entry name" value="Translin, domain 2"/>
    <property type="match status" value="1"/>
</dbReference>
<protein>
    <recommendedName>
        <fullName evidence="9">Translin</fullName>
    </recommendedName>
</protein>
<dbReference type="InterPro" id="IPR016068">
    <property type="entry name" value="Translin_N"/>
</dbReference>
<reference evidence="7 8" key="1">
    <citation type="journal article" date="2024" name="Nat. Commun.">
        <title>Phylogenomics reveals the evolutionary origins of lichenization in chlorophyte algae.</title>
        <authorList>
            <person name="Puginier C."/>
            <person name="Libourel C."/>
            <person name="Otte J."/>
            <person name="Skaloud P."/>
            <person name="Haon M."/>
            <person name="Grisel S."/>
            <person name="Petersen M."/>
            <person name="Berrin J.G."/>
            <person name="Delaux P.M."/>
            <person name="Dal Grande F."/>
            <person name="Keller J."/>
        </authorList>
    </citation>
    <scope>NUCLEOTIDE SEQUENCE [LARGE SCALE GENOMIC DNA]</scope>
    <source>
        <strain evidence="7 8">SAG 2145</strain>
    </source>
</reference>
<evidence type="ECO:0000256" key="5">
    <source>
        <dbReference type="ARBA" id="ARBA00023242"/>
    </source>
</evidence>
<comment type="caution">
    <text evidence="7">The sequence shown here is derived from an EMBL/GenBank/DDBJ whole genome shotgun (WGS) entry which is preliminary data.</text>
</comment>
<sequence>MALKRSFAEASSGVSSLLDSSDFTKLREDASTYDETREKIIKRSRDIQKNSKQAIFSLHRGDLDQAASRLLDAEKGAHELLPLIQGDPSLRHGSFSSSIEEFAEAKIFQVFLKEQRLINSSELQLADRDEYLGGVLDFTGELNRFSIAKATTRDTASVRCCRDLVEALMGEFLQFDLRNGALRKKYDSLKYTLKKMEDTLYQLSLAEAGLKPKAEEDPVPAHHEQTTMDEA</sequence>
<keyword evidence="4" id="KW-0963">Cytoplasm</keyword>
<dbReference type="AlphaFoldDB" id="A0AAW1S5Q9"/>
<dbReference type="CDD" id="cd14820">
    <property type="entry name" value="TRAX"/>
    <property type="match status" value="1"/>
</dbReference>
<dbReference type="Proteomes" id="UP001438707">
    <property type="component" value="Unassembled WGS sequence"/>
</dbReference>
<dbReference type="GO" id="GO:0043565">
    <property type="term" value="F:sequence-specific DNA binding"/>
    <property type="evidence" value="ECO:0007669"/>
    <property type="project" value="InterPro"/>
</dbReference>
<dbReference type="GO" id="GO:0005737">
    <property type="term" value="C:cytoplasm"/>
    <property type="evidence" value="ECO:0007669"/>
    <property type="project" value="UniProtKB-SubCell"/>
</dbReference>
<dbReference type="InterPro" id="IPR002848">
    <property type="entry name" value="Translin_fam"/>
</dbReference>
<dbReference type="SUPFAM" id="SSF74784">
    <property type="entry name" value="Translin"/>
    <property type="match status" value="1"/>
</dbReference>
<evidence type="ECO:0008006" key="9">
    <source>
        <dbReference type="Google" id="ProtNLM"/>
    </source>
</evidence>
<proteinExistence type="inferred from homology"/>
<evidence type="ECO:0000256" key="4">
    <source>
        <dbReference type="ARBA" id="ARBA00022490"/>
    </source>
</evidence>
<comment type="similarity">
    <text evidence="3">Belongs to the translin family.</text>
</comment>
<accession>A0AAW1S5Q9</accession>
<dbReference type="InterPro" id="IPR036081">
    <property type="entry name" value="Translin_sf"/>
</dbReference>
<evidence type="ECO:0000313" key="8">
    <source>
        <dbReference type="Proteomes" id="UP001438707"/>
    </source>
</evidence>
<evidence type="ECO:0000256" key="3">
    <source>
        <dbReference type="ARBA" id="ARBA00005902"/>
    </source>
</evidence>
<dbReference type="GO" id="GO:0005634">
    <property type="term" value="C:nucleus"/>
    <property type="evidence" value="ECO:0007669"/>
    <property type="project" value="UniProtKB-SubCell"/>
</dbReference>
<dbReference type="Pfam" id="PF01997">
    <property type="entry name" value="Translin"/>
    <property type="match status" value="1"/>
</dbReference>
<dbReference type="InterPro" id="IPR016069">
    <property type="entry name" value="Translin_C"/>
</dbReference>
<evidence type="ECO:0000256" key="2">
    <source>
        <dbReference type="ARBA" id="ARBA00004496"/>
    </source>
</evidence>
<organism evidence="7 8">
    <name type="scientific">Apatococcus lobatus</name>
    <dbReference type="NCBI Taxonomy" id="904363"/>
    <lineage>
        <taxon>Eukaryota</taxon>
        <taxon>Viridiplantae</taxon>
        <taxon>Chlorophyta</taxon>
        <taxon>core chlorophytes</taxon>
        <taxon>Trebouxiophyceae</taxon>
        <taxon>Chlorellales</taxon>
        <taxon>Chlorellaceae</taxon>
        <taxon>Apatococcus</taxon>
    </lineage>
</organism>
<dbReference type="PANTHER" id="PTHR10741">
    <property type="entry name" value="TRANSLIN AND TRANSLIN ASSOCIATED PROTEIN X"/>
    <property type="match status" value="1"/>
</dbReference>
<comment type="subcellular location">
    <subcellularLocation>
        <location evidence="2">Cytoplasm</location>
    </subcellularLocation>
    <subcellularLocation>
        <location evidence="1">Nucleus</location>
    </subcellularLocation>
</comment>
<gene>
    <name evidence="7" type="ORF">WJX74_002808</name>
</gene>